<feature type="signal peptide" evidence="1">
    <location>
        <begin position="1"/>
        <end position="23"/>
    </location>
</feature>
<organism evidence="2 3">
    <name type="scientific">[Mycobacterium] kokjensenii</name>
    <dbReference type="NCBI Taxonomy" id="3064287"/>
    <lineage>
        <taxon>Bacteria</taxon>
        <taxon>Bacillati</taxon>
        <taxon>Actinomycetota</taxon>
        <taxon>Actinomycetes</taxon>
        <taxon>Mycobacteriales</taxon>
        <taxon>Mycobacteriaceae</taxon>
        <taxon>Mycolicibacter</taxon>
    </lineage>
</organism>
<name>A0ABM9L9J3_9MYCO</name>
<feature type="chain" id="PRO_5046491084" description="Acid stress chaperone HdeA" evidence="1">
    <location>
        <begin position="24"/>
        <end position="98"/>
    </location>
</feature>
<dbReference type="Proteomes" id="UP001190336">
    <property type="component" value="Chromosome"/>
</dbReference>
<keyword evidence="1" id="KW-0732">Signal</keyword>
<dbReference type="EMBL" id="OY726394">
    <property type="protein sequence ID" value="CAJ1495229.1"/>
    <property type="molecule type" value="Genomic_DNA"/>
</dbReference>
<evidence type="ECO:0008006" key="4">
    <source>
        <dbReference type="Google" id="ProtNLM"/>
    </source>
</evidence>
<accession>A0ABM9L9J3</accession>
<sequence length="98" mass="10436">MKPRIRFGRTAVAALLCAPILLGGCSTVEKLTNKGGDTTCEDFNADDAEKQRSAVAKMLADKKGEEPTNLELSGTQLAVSAYCKTIGKDSDKISRAML</sequence>
<reference evidence="2 3" key="1">
    <citation type="submission" date="2023-08" db="EMBL/GenBank/DDBJ databases">
        <authorList>
            <person name="Folkvardsen B D."/>
            <person name="Norman A."/>
        </authorList>
    </citation>
    <scope>NUCLEOTIDE SEQUENCE [LARGE SCALE GENOMIC DNA]</scope>
    <source>
        <strain evidence="2 3">Mu0083</strain>
    </source>
</reference>
<dbReference type="PROSITE" id="PS51257">
    <property type="entry name" value="PROKAR_LIPOPROTEIN"/>
    <property type="match status" value="1"/>
</dbReference>
<protein>
    <recommendedName>
        <fullName evidence="4">Acid stress chaperone HdeA</fullName>
    </recommendedName>
</protein>
<gene>
    <name evidence="2" type="ORF">MU0083_001074</name>
</gene>
<keyword evidence="3" id="KW-1185">Reference proteome</keyword>
<evidence type="ECO:0000256" key="1">
    <source>
        <dbReference type="SAM" id="SignalP"/>
    </source>
</evidence>
<proteinExistence type="predicted"/>
<evidence type="ECO:0000313" key="3">
    <source>
        <dbReference type="Proteomes" id="UP001190336"/>
    </source>
</evidence>
<evidence type="ECO:0000313" key="2">
    <source>
        <dbReference type="EMBL" id="CAJ1495229.1"/>
    </source>
</evidence>
<dbReference type="RefSeq" id="WP_308476030.1">
    <property type="nucleotide sequence ID" value="NZ_OY726394.1"/>
</dbReference>